<accession>A0ABT6TS09</accession>
<dbReference type="InterPro" id="IPR006059">
    <property type="entry name" value="SBP"/>
</dbReference>
<dbReference type="Gene3D" id="3.40.190.10">
    <property type="entry name" value="Periplasmic binding protein-like II"/>
    <property type="match status" value="2"/>
</dbReference>
<dbReference type="PANTHER" id="PTHR30061:SF50">
    <property type="entry name" value="MALTOSE_MALTODEXTRIN-BINDING PERIPLASMIC PROTEIN"/>
    <property type="match status" value="1"/>
</dbReference>
<evidence type="ECO:0000256" key="4">
    <source>
        <dbReference type="SAM" id="MobiDB-lite"/>
    </source>
</evidence>
<dbReference type="Proteomes" id="UP001161691">
    <property type="component" value="Unassembled WGS sequence"/>
</dbReference>
<protein>
    <submittedName>
        <fullName evidence="6">Extracellular solute-binding protein</fullName>
    </submittedName>
</protein>
<keyword evidence="7" id="KW-1185">Reference proteome</keyword>
<name>A0ABT6TS09_9BACL</name>
<feature type="region of interest" description="Disordered" evidence="4">
    <location>
        <begin position="26"/>
        <end position="58"/>
    </location>
</feature>
<dbReference type="Pfam" id="PF01547">
    <property type="entry name" value="SBP_bac_1"/>
    <property type="match status" value="1"/>
</dbReference>
<keyword evidence="2" id="KW-0813">Transport</keyword>
<dbReference type="EMBL" id="JAGRPV010000001">
    <property type="protein sequence ID" value="MDI4649565.1"/>
    <property type="molecule type" value="Genomic_DNA"/>
</dbReference>
<gene>
    <name evidence="6" type="ORF">KB449_31845</name>
</gene>
<comment type="caution">
    <text evidence="6">The sequence shown here is derived from an EMBL/GenBank/DDBJ whole genome shotgun (WGS) entry which is preliminary data.</text>
</comment>
<proteinExistence type="inferred from homology"/>
<feature type="chain" id="PRO_5046469501" evidence="5">
    <location>
        <begin position="20"/>
        <end position="446"/>
    </location>
</feature>
<dbReference type="RefSeq" id="WP_282912186.1">
    <property type="nucleotide sequence ID" value="NZ_JAGRPV010000001.1"/>
</dbReference>
<comment type="similarity">
    <text evidence="1">Belongs to the bacterial solute-binding protein 1 family.</text>
</comment>
<feature type="compositionally biased region" description="Low complexity" evidence="4">
    <location>
        <begin position="29"/>
        <end position="42"/>
    </location>
</feature>
<sequence>MKKSLFYTLMLIVLAMVTACGNNSGGNGNSASSAASSASSSGTAEESPSAQADASGESVKLTIGSWRTEDKAAYDKIAAQFHEQNPNITVEFSPTKNTEYNTVLNTQLMTGEGPDIIHLRPYVAGKQVADSNFLVPLDGTAGLDQLPSDLLIAATGSDGKVYGAPILKNAALVLYNKKLFDKLGLAEPKTWDELLKTADTLKQNKIVPFAFGSKEGWILSLTHGAIGPVAYGGNGFVKKITTGQTDFTSKEFTDSVQLLKDLEPYYPDNYEGIGMDDMRNMFVTEQAGMMIMGDWEIAVMRKMNPDLQLDAFPVPTKDGKASVSTWVDGSFAINKNSKHQDAAKKFIEFALTEAFGTTLSNELVRQSTIPTVQPGDELIKKIAGYANDANIATPYMFNVYFAAGNPSSKTTFETDVQGFLLGKLKVEDVGADVQKSVNTWFKPLSQ</sequence>
<dbReference type="SUPFAM" id="SSF53850">
    <property type="entry name" value="Periplasmic binding protein-like II"/>
    <property type="match status" value="1"/>
</dbReference>
<evidence type="ECO:0000256" key="2">
    <source>
        <dbReference type="ARBA" id="ARBA00022448"/>
    </source>
</evidence>
<feature type="signal peptide" evidence="5">
    <location>
        <begin position="1"/>
        <end position="19"/>
    </location>
</feature>
<reference evidence="6" key="1">
    <citation type="submission" date="2023-04" db="EMBL/GenBank/DDBJ databases">
        <title>Comparative genomic analysis of Cohnella hashimotonis sp. nov., isolated from the International Space Station.</title>
        <authorList>
            <person name="Venkateswaran K."/>
            <person name="Simpson A."/>
        </authorList>
    </citation>
    <scope>NUCLEOTIDE SEQUENCE</scope>
    <source>
        <strain evidence="6">F6_2S_P_1</strain>
    </source>
</reference>
<evidence type="ECO:0000256" key="1">
    <source>
        <dbReference type="ARBA" id="ARBA00008520"/>
    </source>
</evidence>
<dbReference type="PROSITE" id="PS51257">
    <property type="entry name" value="PROKAR_LIPOPROTEIN"/>
    <property type="match status" value="1"/>
</dbReference>
<feature type="compositionally biased region" description="Polar residues" evidence="4">
    <location>
        <begin position="43"/>
        <end position="52"/>
    </location>
</feature>
<evidence type="ECO:0000313" key="6">
    <source>
        <dbReference type="EMBL" id="MDI4649565.1"/>
    </source>
</evidence>
<organism evidence="6 7">
    <name type="scientific">Cohnella hashimotonis</name>
    <dbReference type="NCBI Taxonomy" id="2826895"/>
    <lineage>
        <taxon>Bacteria</taxon>
        <taxon>Bacillati</taxon>
        <taxon>Bacillota</taxon>
        <taxon>Bacilli</taxon>
        <taxon>Bacillales</taxon>
        <taxon>Paenibacillaceae</taxon>
        <taxon>Cohnella</taxon>
    </lineage>
</organism>
<keyword evidence="3 5" id="KW-0732">Signal</keyword>
<evidence type="ECO:0000256" key="5">
    <source>
        <dbReference type="SAM" id="SignalP"/>
    </source>
</evidence>
<dbReference type="PANTHER" id="PTHR30061">
    <property type="entry name" value="MALTOSE-BINDING PERIPLASMIC PROTEIN"/>
    <property type="match status" value="1"/>
</dbReference>
<evidence type="ECO:0000256" key="3">
    <source>
        <dbReference type="ARBA" id="ARBA00022729"/>
    </source>
</evidence>
<evidence type="ECO:0000313" key="7">
    <source>
        <dbReference type="Proteomes" id="UP001161691"/>
    </source>
</evidence>